<proteinExistence type="predicted"/>
<protein>
    <submittedName>
        <fullName evidence="1">Uncharacterized protein</fullName>
    </submittedName>
</protein>
<comment type="caution">
    <text evidence="1">The sequence shown here is derived from an EMBL/GenBank/DDBJ whole genome shotgun (WGS) entry which is preliminary data.</text>
</comment>
<evidence type="ECO:0000313" key="1">
    <source>
        <dbReference type="EMBL" id="KAJ2892228.1"/>
    </source>
</evidence>
<evidence type="ECO:0000313" key="2">
    <source>
        <dbReference type="Proteomes" id="UP001139981"/>
    </source>
</evidence>
<dbReference type="EMBL" id="JANBVB010000781">
    <property type="protein sequence ID" value="KAJ2892228.1"/>
    <property type="molecule type" value="Genomic_DNA"/>
</dbReference>
<organism evidence="1 2">
    <name type="scientific">Coemansia aciculifera</name>
    <dbReference type="NCBI Taxonomy" id="417176"/>
    <lineage>
        <taxon>Eukaryota</taxon>
        <taxon>Fungi</taxon>
        <taxon>Fungi incertae sedis</taxon>
        <taxon>Zoopagomycota</taxon>
        <taxon>Kickxellomycotina</taxon>
        <taxon>Kickxellomycetes</taxon>
        <taxon>Kickxellales</taxon>
        <taxon>Kickxellaceae</taxon>
        <taxon>Coemansia</taxon>
    </lineage>
</organism>
<dbReference type="Proteomes" id="UP001139981">
    <property type="component" value="Unassembled WGS sequence"/>
</dbReference>
<sequence length="340" mass="36270">MYSATSILSAPAAGSGGIAKRRPQAPMPTGLSTARLLVVPYGGAPQLADEEPKAKQRETTKERKYPCTTCGKRFTRPSSLACHRRTHTGEKPHGCKFDGCDKHFSVQSNLRRHMRIHEKALALSPAPRSKRRASATPASPTPAAAPALEQLSVSIDGSLQPMRTAASMTAAAASALSASPALAYSSVLSPSPAYSNSLWQTAVTGGPMTAPIASQHLFRAELDHRSPRFALQTDYALSSSPSTAVSHHGLPLLQTDAKQFGFMPACYSIPMSSFPESHGLASAPVVPTSPYFSFNTAAQHAMYSPTLTMPLLFAPCTPAPMPYSSTTMPQHLQDNQLTYY</sequence>
<keyword evidence="2" id="KW-1185">Reference proteome</keyword>
<name>A0ACC1M2V1_9FUNG</name>
<gene>
    <name evidence="1" type="ORF">IWW38_003298</name>
</gene>
<reference evidence="1" key="1">
    <citation type="submission" date="2022-07" db="EMBL/GenBank/DDBJ databases">
        <title>Phylogenomic reconstructions and comparative analyses of Kickxellomycotina fungi.</title>
        <authorList>
            <person name="Reynolds N.K."/>
            <person name="Stajich J.E."/>
            <person name="Barry K."/>
            <person name="Grigoriev I.V."/>
            <person name="Crous P."/>
            <person name="Smith M.E."/>
        </authorList>
    </citation>
    <scope>NUCLEOTIDE SEQUENCE</scope>
    <source>
        <strain evidence="1">CBS 190363</strain>
    </source>
</reference>
<accession>A0ACC1M2V1</accession>